<evidence type="ECO:0000256" key="1">
    <source>
        <dbReference type="SAM" id="Coils"/>
    </source>
</evidence>
<name>A0A3D8QRG2_9EURO</name>
<dbReference type="AlphaFoldDB" id="A0A3D8QRG2"/>
<dbReference type="RefSeq" id="XP_026599526.1">
    <property type="nucleotide sequence ID" value="XM_026751794.1"/>
</dbReference>
<reference evidence="2 3" key="1">
    <citation type="journal article" date="2018" name="IMA Fungus">
        <title>IMA Genome-F 9: Draft genome sequence of Annulohypoxylon stygium, Aspergillus mulundensis, Berkeleyomyces basicola (syn. Thielaviopsis basicola), Ceratocystis smalleyi, two Cercospora beticola strains, Coleophoma cylindrospora, Fusarium fracticaudum, Phialophora cf. hyalina, and Morchella septimelata.</title>
        <authorList>
            <person name="Wingfield B.D."/>
            <person name="Bills G.F."/>
            <person name="Dong Y."/>
            <person name="Huang W."/>
            <person name="Nel W.J."/>
            <person name="Swalarsk-Parry B.S."/>
            <person name="Vaghefi N."/>
            <person name="Wilken P.M."/>
            <person name="An Z."/>
            <person name="de Beer Z.W."/>
            <person name="De Vos L."/>
            <person name="Chen L."/>
            <person name="Duong T.A."/>
            <person name="Gao Y."/>
            <person name="Hammerbacher A."/>
            <person name="Kikkert J.R."/>
            <person name="Li Y."/>
            <person name="Li H."/>
            <person name="Li K."/>
            <person name="Li Q."/>
            <person name="Liu X."/>
            <person name="Ma X."/>
            <person name="Naidoo K."/>
            <person name="Pethybridge S.J."/>
            <person name="Sun J."/>
            <person name="Steenkamp E.T."/>
            <person name="van der Nest M.A."/>
            <person name="van Wyk S."/>
            <person name="Wingfield M.J."/>
            <person name="Xiong C."/>
            <person name="Yue Q."/>
            <person name="Zhang X."/>
        </authorList>
    </citation>
    <scope>NUCLEOTIDE SEQUENCE [LARGE SCALE GENOMIC DNA]</scope>
    <source>
        <strain evidence="2 3">DSM 5745</strain>
    </source>
</reference>
<evidence type="ECO:0000313" key="2">
    <source>
        <dbReference type="EMBL" id="RDW64367.1"/>
    </source>
</evidence>
<dbReference type="EMBL" id="PVWQ01000014">
    <property type="protein sequence ID" value="RDW64367.1"/>
    <property type="molecule type" value="Genomic_DNA"/>
</dbReference>
<protein>
    <submittedName>
        <fullName evidence="2">Uncharacterized protein</fullName>
    </submittedName>
</protein>
<keyword evidence="3" id="KW-1185">Reference proteome</keyword>
<accession>A0A3D8QRG2</accession>
<evidence type="ECO:0000313" key="3">
    <source>
        <dbReference type="Proteomes" id="UP000256690"/>
    </source>
</evidence>
<organism evidence="2 3">
    <name type="scientific">Aspergillus mulundensis</name>
    <dbReference type="NCBI Taxonomy" id="1810919"/>
    <lineage>
        <taxon>Eukaryota</taxon>
        <taxon>Fungi</taxon>
        <taxon>Dikarya</taxon>
        <taxon>Ascomycota</taxon>
        <taxon>Pezizomycotina</taxon>
        <taxon>Eurotiomycetes</taxon>
        <taxon>Eurotiomycetidae</taxon>
        <taxon>Eurotiales</taxon>
        <taxon>Aspergillaceae</taxon>
        <taxon>Aspergillus</taxon>
        <taxon>Aspergillus subgen. Nidulantes</taxon>
    </lineage>
</organism>
<feature type="coiled-coil region" evidence="1">
    <location>
        <begin position="19"/>
        <end position="95"/>
    </location>
</feature>
<dbReference type="Proteomes" id="UP000256690">
    <property type="component" value="Unassembled WGS sequence"/>
</dbReference>
<sequence>MMMGIGKKAKLIGTVFRARRALNQRIAILEFQIQEMSAEKEKSDRKIRRLTGTIYEQEDTARKDATELHQQDEIIERLQEDLSRLEGQQRHLEAMVIGQQEDALQSLVTNKWHAPKEDRYVRDELSKLNDKLRQWARNNSMATFSDTDSVALNNKNTLVELLSGYCACNKWATLINKIPAPKDRIPALLVQAALAKDLSERLFIDPFFAFDAIELDKSVPGPEQMRTLQSGMAKVQTP</sequence>
<proteinExistence type="predicted"/>
<dbReference type="OrthoDB" id="4156714at2759"/>
<keyword evidence="1" id="KW-0175">Coiled coil</keyword>
<comment type="caution">
    <text evidence="2">The sequence shown here is derived from an EMBL/GenBank/DDBJ whole genome shotgun (WGS) entry which is preliminary data.</text>
</comment>
<dbReference type="GeneID" id="38120148"/>
<gene>
    <name evidence="2" type="ORF">DSM5745_09778</name>
</gene>